<name>A0AAD9XPF8_9ROSI</name>
<proteinExistence type="predicted"/>
<feature type="compositionally biased region" description="Polar residues" evidence="1">
    <location>
        <begin position="8"/>
        <end position="17"/>
    </location>
</feature>
<feature type="region of interest" description="Disordered" evidence="1">
    <location>
        <begin position="1"/>
        <end position="179"/>
    </location>
</feature>
<dbReference type="EMBL" id="JANJYI010000001">
    <property type="protein sequence ID" value="KAK2663344.1"/>
    <property type="molecule type" value="Genomic_DNA"/>
</dbReference>
<feature type="compositionally biased region" description="Polar residues" evidence="1">
    <location>
        <begin position="146"/>
        <end position="155"/>
    </location>
</feature>
<gene>
    <name evidence="2" type="ORF">Ddye_001918</name>
</gene>
<protein>
    <submittedName>
        <fullName evidence="2">Uncharacterized protein</fullName>
    </submittedName>
</protein>
<evidence type="ECO:0000313" key="3">
    <source>
        <dbReference type="Proteomes" id="UP001280121"/>
    </source>
</evidence>
<feature type="compositionally biased region" description="Basic and acidic residues" evidence="1">
    <location>
        <begin position="41"/>
        <end position="71"/>
    </location>
</feature>
<reference evidence="2" key="1">
    <citation type="journal article" date="2023" name="Plant J.">
        <title>Genome sequences and population genomics provide insights into the demographic history, inbreeding, and mutation load of two 'living fossil' tree species of Dipteronia.</title>
        <authorList>
            <person name="Feng Y."/>
            <person name="Comes H.P."/>
            <person name="Chen J."/>
            <person name="Zhu S."/>
            <person name="Lu R."/>
            <person name="Zhang X."/>
            <person name="Li P."/>
            <person name="Qiu J."/>
            <person name="Olsen K.M."/>
            <person name="Qiu Y."/>
        </authorList>
    </citation>
    <scope>NUCLEOTIDE SEQUENCE</scope>
    <source>
        <strain evidence="2">KIB01</strain>
    </source>
</reference>
<organism evidence="2 3">
    <name type="scientific">Dipteronia dyeriana</name>
    <dbReference type="NCBI Taxonomy" id="168575"/>
    <lineage>
        <taxon>Eukaryota</taxon>
        <taxon>Viridiplantae</taxon>
        <taxon>Streptophyta</taxon>
        <taxon>Embryophyta</taxon>
        <taxon>Tracheophyta</taxon>
        <taxon>Spermatophyta</taxon>
        <taxon>Magnoliopsida</taxon>
        <taxon>eudicotyledons</taxon>
        <taxon>Gunneridae</taxon>
        <taxon>Pentapetalae</taxon>
        <taxon>rosids</taxon>
        <taxon>malvids</taxon>
        <taxon>Sapindales</taxon>
        <taxon>Sapindaceae</taxon>
        <taxon>Hippocastanoideae</taxon>
        <taxon>Acereae</taxon>
        <taxon>Dipteronia</taxon>
    </lineage>
</organism>
<keyword evidence="3" id="KW-1185">Reference proteome</keyword>
<accession>A0AAD9XPF8</accession>
<dbReference type="AlphaFoldDB" id="A0AAD9XPF8"/>
<feature type="compositionally biased region" description="Basic residues" evidence="1">
    <location>
        <begin position="72"/>
        <end position="81"/>
    </location>
</feature>
<evidence type="ECO:0000256" key="1">
    <source>
        <dbReference type="SAM" id="MobiDB-lite"/>
    </source>
</evidence>
<comment type="caution">
    <text evidence="2">The sequence shown here is derived from an EMBL/GenBank/DDBJ whole genome shotgun (WGS) entry which is preliminary data.</text>
</comment>
<feature type="compositionally biased region" description="Acidic residues" evidence="1">
    <location>
        <begin position="156"/>
        <end position="166"/>
    </location>
</feature>
<evidence type="ECO:0000313" key="2">
    <source>
        <dbReference type="EMBL" id="KAK2663344.1"/>
    </source>
</evidence>
<feature type="compositionally biased region" description="Basic and acidic residues" evidence="1">
    <location>
        <begin position="128"/>
        <end position="145"/>
    </location>
</feature>
<dbReference type="Proteomes" id="UP001280121">
    <property type="component" value="Unassembled WGS sequence"/>
</dbReference>
<sequence>MVRRCTSAPVNQHQRSNPWFGGVHVQRQTMSRMSCGGLQRNNDRVGGRREEKRRGEERRGEERSGERNEKNNRHKYLKKKTLKDDEDPLVREDVSSDDEWIVDNDAVGGPSTDVDMSQQVGGKRKRNTNKDKVLQQVDADRRWEDISNQYNSPGTSDDDVDDEVDYPFDPHYTNDSLHD</sequence>